<dbReference type="AlphaFoldDB" id="A0A2C9VRH3"/>
<organism evidence="1">
    <name type="scientific">Manihot esculenta</name>
    <name type="common">Cassava</name>
    <name type="synonym">Jatropha manihot</name>
    <dbReference type="NCBI Taxonomy" id="3983"/>
    <lineage>
        <taxon>Eukaryota</taxon>
        <taxon>Viridiplantae</taxon>
        <taxon>Streptophyta</taxon>
        <taxon>Embryophyta</taxon>
        <taxon>Tracheophyta</taxon>
        <taxon>Spermatophyta</taxon>
        <taxon>Magnoliopsida</taxon>
        <taxon>eudicotyledons</taxon>
        <taxon>Gunneridae</taxon>
        <taxon>Pentapetalae</taxon>
        <taxon>rosids</taxon>
        <taxon>fabids</taxon>
        <taxon>Malpighiales</taxon>
        <taxon>Euphorbiaceae</taxon>
        <taxon>Crotonoideae</taxon>
        <taxon>Manihoteae</taxon>
        <taxon>Manihot</taxon>
    </lineage>
</organism>
<proteinExistence type="predicted"/>
<reference evidence="1" key="1">
    <citation type="submission" date="2016-02" db="EMBL/GenBank/DDBJ databases">
        <title>WGS assembly of Manihot esculenta.</title>
        <authorList>
            <person name="Bredeson J.V."/>
            <person name="Prochnik S.E."/>
            <person name="Lyons J.B."/>
            <person name="Schmutz J."/>
            <person name="Grimwood J."/>
            <person name="Vrebalov J."/>
            <person name="Bart R.S."/>
            <person name="Amuge T."/>
            <person name="Ferguson M.E."/>
            <person name="Green R."/>
            <person name="Putnam N."/>
            <person name="Stites J."/>
            <person name="Rounsley S."/>
            <person name="Rokhsar D.S."/>
        </authorList>
    </citation>
    <scope>NUCLEOTIDE SEQUENCE [LARGE SCALE GENOMIC DNA]</scope>
    <source>
        <tissue evidence="1">Leaf</tissue>
    </source>
</reference>
<name>A0A2C9VRH3_MANES</name>
<dbReference type="EMBL" id="CM004392">
    <property type="protein sequence ID" value="OAY48569.1"/>
    <property type="molecule type" value="Genomic_DNA"/>
</dbReference>
<accession>A0A2C9VRH3</accession>
<protein>
    <submittedName>
        <fullName evidence="1">Uncharacterized protein</fullName>
    </submittedName>
</protein>
<sequence length="37" mass="4065">MSETVSLHFGYYRLSYGGWGQIAGYIGRVGRGAEPNN</sequence>
<evidence type="ECO:0000313" key="1">
    <source>
        <dbReference type="EMBL" id="OAY48569.1"/>
    </source>
</evidence>
<gene>
    <name evidence="1" type="ORF">MANES_06G167600</name>
</gene>